<evidence type="ECO:0000256" key="10">
    <source>
        <dbReference type="ARBA" id="ARBA00023303"/>
    </source>
</evidence>
<keyword evidence="4 11" id="KW-0812">Transmembrane</keyword>
<evidence type="ECO:0000256" key="3">
    <source>
        <dbReference type="ARBA" id="ARBA00022461"/>
    </source>
</evidence>
<evidence type="ECO:0000256" key="1">
    <source>
        <dbReference type="ARBA" id="ARBA00004141"/>
    </source>
</evidence>
<keyword evidence="6" id="KW-0915">Sodium</keyword>
<keyword evidence="3 11" id="KW-0894">Sodium channel</keyword>
<reference evidence="15" key="1">
    <citation type="journal article" date="2017" name="bioRxiv">
        <title>Comparative analysis of the genomes of Stylophora pistillata and Acropora digitifera provides evidence for extensive differences between species of corals.</title>
        <authorList>
            <person name="Voolstra C.R."/>
            <person name="Li Y."/>
            <person name="Liew Y.J."/>
            <person name="Baumgarten S."/>
            <person name="Zoccola D."/>
            <person name="Flot J.-F."/>
            <person name="Tambutte S."/>
            <person name="Allemand D."/>
            <person name="Aranda M."/>
        </authorList>
    </citation>
    <scope>NUCLEOTIDE SEQUENCE [LARGE SCALE GENOMIC DNA]</scope>
</reference>
<dbReference type="PANTHER" id="PTHR11690">
    <property type="entry name" value="AMILORIDE-SENSITIVE SODIUM CHANNEL-RELATED"/>
    <property type="match status" value="1"/>
</dbReference>
<organism evidence="14 15">
    <name type="scientific">Stylophora pistillata</name>
    <name type="common">Smooth cauliflower coral</name>
    <dbReference type="NCBI Taxonomy" id="50429"/>
    <lineage>
        <taxon>Eukaryota</taxon>
        <taxon>Metazoa</taxon>
        <taxon>Cnidaria</taxon>
        <taxon>Anthozoa</taxon>
        <taxon>Hexacorallia</taxon>
        <taxon>Scleractinia</taxon>
        <taxon>Astrocoeniina</taxon>
        <taxon>Pocilloporidae</taxon>
        <taxon>Stylophora</taxon>
    </lineage>
</organism>
<evidence type="ECO:0000256" key="9">
    <source>
        <dbReference type="ARBA" id="ARBA00023201"/>
    </source>
</evidence>
<evidence type="ECO:0000256" key="6">
    <source>
        <dbReference type="ARBA" id="ARBA00023053"/>
    </source>
</evidence>
<keyword evidence="9 11" id="KW-0739">Sodium transport</keyword>
<feature type="transmembrane region" description="Helical" evidence="13">
    <location>
        <begin position="46"/>
        <end position="64"/>
    </location>
</feature>
<keyword evidence="8 13" id="KW-0472">Membrane</keyword>
<evidence type="ECO:0000313" key="14">
    <source>
        <dbReference type="EMBL" id="PFX34955.1"/>
    </source>
</evidence>
<keyword evidence="15" id="KW-1185">Reference proteome</keyword>
<evidence type="ECO:0000256" key="8">
    <source>
        <dbReference type="ARBA" id="ARBA00023136"/>
    </source>
</evidence>
<evidence type="ECO:0000313" key="15">
    <source>
        <dbReference type="Proteomes" id="UP000225706"/>
    </source>
</evidence>
<dbReference type="GO" id="GO:0015280">
    <property type="term" value="F:ligand-gated sodium channel activity"/>
    <property type="evidence" value="ECO:0007669"/>
    <property type="project" value="TreeGrafter"/>
</dbReference>
<evidence type="ECO:0000256" key="11">
    <source>
        <dbReference type="RuleBase" id="RU000679"/>
    </source>
</evidence>
<evidence type="ECO:0000256" key="2">
    <source>
        <dbReference type="ARBA" id="ARBA00022448"/>
    </source>
</evidence>
<keyword evidence="7 11" id="KW-0406">Ion transport</keyword>
<dbReference type="EMBL" id="LSMT01000001">
    <property type="protein sequence ID" value="PFX34955.1"/>
    <property type="molecule type" value="Genomic_DNA"/>
</dbReference>
<evidence type="ECO:0000256" key="12">
    <source>
        <dbReference type="SAM" id="MobiDB-lite"/>
    </source>
</evidence>
<dbReference type="Gene3D" id="2.60.470.10">
    <property type="entry name" value="Acid-sensing ion channels like domains"/>
    <property type="match status" value="1"/>
</dbReference>
<dbReference type="Pfam" id="PF00858">
    <property type="entry name" value="ASC"/>
    <property type="match status" value="1"/>
</dbReference>
<gene>
    <name evidence="14" type="primary">scnn1g-a</name>
    <name evidence="14" type="ORF">AWC38_SpisGene102</name>
</gene>
<protein>
    <submittedName>
        <fullName evidence="14">Amiloride-sensitive sodium channel subunit gamma</fullName>
    </submittedName>
</protein>
<feature type="region of interest" description="Disordered" evidence="12">
    <location>
        <begin position="119"/>
        <end position="151"/>
    </location>
</feature>
<dbReference type="Gene3D" id="1.10.287.770">
    <property type="entry name" value="YojJ-like"/>
    <property type="match status" value="1"/>
</dbReference>
<proteinExistence type="inferred from homology"/>
<dbReference type="Proteomes" id="UP000225706">
    <property type="component" value="Unassembled WGS sequence"/>
</dbReference>
<evidence type="ECO:0000256" key="7">
    <source>
        <dbReference type="ARBA" id="ARBA00023065"/>
    </source>
</evidence>
<comment type="caution">
    <text evidence="14">The sequence shown here is derived from an EMBL/GenBank/DDBJ whole genome shotgun (WGS) entry which is preliminary data.</text>
</comment>
<keyword evidence="2 11" id="KW-0813">Transport</keyword>
<dbReference type="PANTHER" id="PTHR11690:SF248">
    <property type="entry name" value="PICKPOCKET 17, ISOFORM A"/>
    <property type="match status" value="1"/>
</dbReference>
<sequence>MNKLNSSNERNTLKVKSRIFDCFGYTTAHGYGRVAAATGESRLRKWFWLLACAAAYGVFTYQLMDLASQYLSRPLKTRTSIAHEQKLAFPQVTICNLNKIRRSKLPQQIIDEFPEILDNDHGETKTRNKTTTPSRPNHNDSPAVTDLGDLPPLEQVVEKTHQRLAEYPEAELEQLGHQLDDMILTCWFNAIECLDSKQHLWIQFWHHKYGNCYTFNRGTDEHNERTEIMTSSLPGHEGGLTLDINIEQYEYIDLLSQEAGVRVFVASQNDMPFPYELGHSAPPGYATAIQLRKVVVGRLDPFHNQSCKPGKDINEDNIFRRFNVSYGDLTCKFSCLAVMMNNMCGCVMYALKYSEHHTNVCDGSEKDTVACVNSAFDKYDQGACEKDCQEGCWEDLFKTTVSLSKWPSRHFENTLVRSLDEKDLKNYSTALSDNFLRLKIYYGELNYEVMAEELAYAPARFLSDIGGIMGMWIGISALTCVEFLELLASLCSMILRKVKQKETNVIEVQPSDNYA</sequence>
<comment type="similarity">
    <text evidence="11">Belongs to the amiloride-sensitive sodium channel (TC 1.A.6) family.</text>
</comment>
<evidence type="ECO:0000256" key="13">
    <source>
        <dbReference type="SAM" id="Phobius"/>
    </source>
</evidence>
<dbReference type="OrthoDB" id="6021021at2759"/>
<dbReference type="PRINTS" id="PR01078">
    <property type="entry name" value="AMINACHANNEL"/>
</dbReference>
<dbReference type="InterPro" id="IPR001873">
    <property type="entry name" value="ENaC"/>
</dbReference>
<feature type="compositionally biased region" description="Polar residues" evidence="12">
    <location>
        <begin position="129"/>
        <end position="142"/>
    </location>
</feature>
<evidence type="ECO:0000256" key="4">
    <source>
        <dbReference type="ARBA" id="ARBA00022692"/>
    </source>
</evidence>
<dbReference type="GO" id="GO:0005886">
    <property type="term" value="C:plasma membrane"/>
    <property type="evidence" value="ECO:0007669"/>
    <property type="project" value="TreeGrafter"/>
</dbReference>
<feature type="transmembrane region" description="Helical" evidence="13">
    <location>
        <begin position="469"/>
        <end position="495"/>
    </location>
</feature>
<evidence type="ECO:0000256" key="5">
    <source>
        <dbReference type="ARBA" id="ARBA00022989"/>
    </source>
</evidence>
<dbReference type="AlphaFoldDB" id="A0A2B4T2X9"/>
<name>A0A2B4T2X9_STYPI</name>
<accession>A0A2B4T2X9</accession>
<keyword evidence="10 11" id="KW-0407">Ion channel</keyword>
<keyword evidence="5 13" id="KW-1133">Transmembrane helix</keyword>
<comment type="subcellular location">
    <subcellularLocation>
        <location evidence="1">Membrane</location>
        <topology evidence="1">Multi-pass membrane protein</topology>
    </subcellularLocation>
</comment>